<evidence type="ECO:0000313" key="2">
    <source>
        <dbReference type="Proteomes" id="UP000759273"/>
    </source>
</evidence>
<proteinExistence type="predicted"/>
<protein>
    <submittedName>
        <fullName evidence="1">Uncharacterized protein</fullName>
    </submittedName>
</protein>
<evidence type="ECO:0000313" key="1">
    <source>
        <dbReference type="EMBL" id="MBS5332168.1"/>
    </source>
</evidence>
<organism evidence="1 2">
    <name type="scientific">Subdoligranulum variabile</name>
    <dbReference type="NCBI Taxonomy" id="214851"/>
    <lineage>
        <taxon>Bacteria</taxon>
        <taxon>Bacillati</taxon>
        <taxon>Bacillota</taxon>
        <taxon>Clostridia</taxon>
        <taxon>Eubacteriales</taxon>
        <taxon>Oscillospiraceae</taxon>
        <taxon>Subdoligranulum</taxon>
    </lineage>
</organism>
<accession>A0A943DAJ8</accession>
<name>A0A943DAJ8_9FIRM</name>
<dbReference type="AlphaFoldDB" id="A0A943DAJ8"/>
<gene>
    <name evidence="1" type="ORF">KHY36_06520</name>
</gene>
<sequence length="80" mass="9079">MKDALARLEALERGRPGDLLLIVTERQTPEGPRYELPSGDLLPLPDVYAYMRLHGQGVLLIDDLPELPKPKRGRKPKHEQ</sequence>
<dbReference type="Proteomes" id="UP000759273">
    <property type="component" value="Unassembled WGS sequence"/>
</dbReference>
<dbReference type="EMBL" id="JAGZGG010000012">
    <property type="protein sequence ID" value="MBS5332168.1"/>
    <property type="molecule type" value="Genomic_DNA"/>
</dbReference>
<reference evidence="1" key="1">
    <citation type="submission" date="2021-02" db="EMBL/GenBank/DDBJ databases">
        <title>Infant gut strain persistence is associated with maternal origin, phylogeny, and functional potential including surface adhesion and iron acquisition.</title>
        <authorList>
            <person name="Lou Y.C."/>
        </authorList>
    </citation>
    <scope>NUCLEOTIDE SEQUENCE</scope>
    <source>
        <strain evidence="1">L3_101_000M1_dasL3_101_000M1_concoct_87</strain>
    </source>
</reference>
<comment type="caution">
    <text evidence="1">The sequence shown here is derived from an EMBL/GenBank/DDBJ whole genome shotgun (WGS) entry which is preliminary data.</text>
</comment>